<dbReference type="InterPro" id="IPR023393">
    <property type="entry name" value="START-like_dom_sf"/>
</dbReference>
<dbReference type="Pfam" id="PF08327">
    <property type="entry name" value="AHSA1"/>
    <property type="match status" value="1"/>
</dbReference>
<dbReference type="Gene3D" id="3.30.530.20">
    <property type="match status" value="1"/>
</dbReference>
<evidence type="ECO:0000259" key="2">
    <source>
        <dbReference type="Pfam" id="PF08327"/>
    </source>
</evidence>
<proteinExistence type="inferred from homology"/>
<accession>A0ABT9YDZ5</accession>
<evidence type="ECO:0000313" key="4">
    <source>
        <dbReference type="Proteomes" id="UP001225034"/>
    </source>
</evidence>
<protein>
    <submittedName>
        <fullName evidence="3">Uncharacterized protein YndB with AHSA1/START domain</fullName>
    </submittedName>
</protein>
<dbReference type="EMBL" id="JAUSUA010000001">
    <property type="protein sequence ID" value="MDQ0206060.1"/>
    <property type="molecule type" value="Genomic_DNA"/>
</dbReference>
<comment type="similarity">
    <text evidence="1">Belongs to the AHA1 family.</text>
</comment>
<sequence>MNIPSISQKTLIRKSIDEVYQTLISANEWNQWFTDETTISDHDILLVWTNWGDDKMTIKDGGRIVKQIHNQHFSFEWSPADQLITTVSFDLEETESSGTYITITETGYTKDHLATLVHCASGWGEALMLLKAYMEFGIKLRTNI</sequence>
<gene>
    <name evidence="3" type="ORF">J2S05_000834</name>
</gene>
<evidence type="ECO:0000313" key="3">
    <source>
        <dbReference type="EMBL" id="MDQ0206060.1"/>
    </source>
</evidence>
<keyword evidence="4" id="KW-1185">Reference proteome</keyword>
<name>A0ABT9YDZ5_9BACI</name>
<evidence type="ECO:0000256" key="1">
    <source>
        <dbReference type="ARBA" id="ARBA00006817"/>
    </source>
</evidence>
<organism evidence="3 4">
    <name type="scientific">Alkalicoccobacillus murimartini</name>
    <dbReference type="NCBI Taxonomy" id="171685"/>
    <lineage>
        <taxon>Bacteria</taxon>
        <taxon>Bacillati</taxon>
        <taxon>Bacillota</taxon>
        <taxon>Bacilli</taxon>
        <taxon>Bacillales</taxon>
        <taxon>Bacillaceae</taxon>
        <taxon>Alkalicoccobacillus</taxon>
    </lineage>
</organism>
<comment type="caution">
    <text evidence="3">The sequence shown here is derived from an EMBL/GenBank/DDBJ whole genome shotgun (WGS) entry which is preliminary data.</text>
</comment>
<feature type="domain" description="Activator of Hsp90 ATPase homologue 1/2-like C-terminal" evidence="2">
    <location>
        <begin position="15"/>
        <end position="135"/>
    </location>
</feature>
<dbReference type="InterPro" id="IPR013538">
    <property type="entry name" value="ASHA1/2-like_C"/>
</dbReference>
<dbReference type="CDD" id="cd07814">
    <property type="entry name" value="SRPBCC_CalC_Aha1-like"/>
    <property type="match status" value="1"/>
</dbReference>
<dbReference type="RefSeq" id="WP_306980194.1">
    <property type="nucleotide sequence ID" value="NZ_JAUSUA010000001.1"/>
</dbReference>
<dbReference type="Proteomes" id="UP001225034">
    <property type="component" value="Unassembled WGS sequence"/>
</dbReference>
<dbReference type="SUPFAM" id="SSF55961">
    <property type="entry name" value="Bet v1-like"/>
    <property type="match status" value="1"/>
</dbReference>
<reference evidence="3 4" key="1">
    <citation type="submission" date="2023-07" db="EMBL/GenBank/DDBJ databases">
        <title>Genomic Encyclopedia of Type Strains, Phase IV (KMG-IV): sequencing the most valuable type-strain genomes for metagenomic binning, comparative biology and taxonomic classification.</title>
        <authorList>
            <person name="Goeker M."/>
        </authorList>
    </citation>
    <scope>NUCLEOTIDE SEQUENCE [LARGE SCALE GENOMIC DNA]</scope>
    <source>
        <strain evidence="3 4">DSM 19154</strain>
    </source>
</reference>